<keyword evidence="4 7" id="KW-0378">Hydrolase</keyword>
<keyword evidence="8" id="KW-1185">Reference proteome</keyword>
<name>A0A7W8G7Y9_9SPIR</name>
<reference evidence="7 8" key="1">
    <citation type="submission" date="2020-08" db="EMBL/GenBank/DDBJ databases">
        <title>Genomic Encyclopedia of Type Strains, Phase IV (KMG-IV): sequencing the most valuable type-strain genomes for metagenomic binning, comparative biology and taxonomic classification.</title>
        <authorList>
            <person name="Goeker M."/>
        </authorList>
    </citation>
    <scope>NUCLEOTIDE SEQUENCE [LARGE SCALE GENOMIC DNA]</scope>
    <source>
        <strain evidence="7 8">DSM 103462</strain>
    </source>
</reference>
<dbReference type="AlphaFoldDB" id="A0A7W8G7Y9"/>
<dbReference type="Gene3D" id="3.20.20.300">
    <property type="entry name" value="Glycoside hydrolase, family 3, N-terminal domain"/>
    <property type="match status" value="1"/>
</dbReference>
<dbReference type="Pfam" id="PF00933">
    <property type="entry name" value="Glyco_hydro_3"/>
    <property type="match status" value="1"/>
</dbReference>
<keyword evidence="5 7" id="KW-0326">Glycosidase</keyword>
<comment type="similarity">
    <text evidence="2">Belongs to the glycosyl hydrolase 3 family.</text>
</comment>
<evidence type="ECO:0000256" key="1">
    <source>
        <dbReference type="ARBA" id="ARBA00001231"/>
    </source>
</evidence>
<dbReference type="GO" id="GO:0004563">
    <property type="term" value="F:beta-N-acetylhexosaminidase activity"/>
    <property type="evidence" value="ECO:0007669"/>
    <property type="project" value="UniProtKB-EC"/>
</dbReference>
<dbReference type="InterPro" id="IPR017853">
    <property type="entry name" value="GH"/>
</dbReference>
<dbReference type="InterPro" id="IPR036962">
    <property type="entry name" value="Glyco_hydro_3_N_sf"/>
</dbReference>
<evidence type="ECO:0000259" key="6">
    <source>
        <dbReference type="Pfam" id="PF00933"/>
    </source>
</evidence>
<protein>
    <recommendedName>
        <fullName evidence="3">beta-N-acetylhexosaminidase</fullName>
        <ecNumber evidence="3">3.2.1.52</ecNumber>
    </recommendedName>
</protein>
<sequence>MAAVSLAGCASSPEDKASPKRDFELTDAKVILSQMTTEEKVAQLFIITPEQLVSGKILGSQTEANPALSKAALKYPVAGFILFARNIKTPEQTRKLTKFLSSLTPIPATLAIDEEGGRVARLARNENFFLPKFKSMGEVGKTGDIENARGAGQIIGSYLSIYGFTLDFAPVTDVNTNPENIVIGDRAFGDNPQLVADMAGAFLSGLHSTGLKGCIKHFPGHGDTRGDTHSDYVAVTKTWEELKACELIPFRQNFSQTDCIMIAHVTCTAIDSLYPASLSKKLITEKLRGELGYKGLVLSDALDMGAIEKNYGSGEASLLAFEAGNDIILMPKDFFAGYDAILAAVRSGRISEDRLNESVLRVLQLKGY</sequence>
<evidence type="ECO:0000256" key="5">
    <source>
        <dbReference type="ARBA" id="ARBA00023295"/>
    </source>
</evidence>
<evidence type="ECO:0000313" key="8">
    <source>
        <dbReference type="Proteomes" id="UP000518887"/>
    </source>
</evidence>
<gene>
    <name evidence="7" type="ORF">HNP76_000835</name>
</gene>
<dbReference type="SUPFAM" id="SSF51445">
    <property type="entry name" value="(Trans)glycosidases"/>
    <property type="match status" value="1"/>
</dbReference>
<evidence type="ECO:0000256" key="4">
    <source>
        <dbReference type="ARBA" id="ARBA00022801"/>
    </source>
</evidence>
<comment type="catalytic activity">
    <reaction evidence="1">
        <text>Hydrolysis of terminal non-reducing N-acetyl-D-hexosamine residues in N-acetyl-beta-D-hexosaminides.</text>
        <dbReference type="EC" id="3.2.1.52"/>
    </reaction>
</comment>
<accession>A0A7W8G7Y9</accession>
<dbReference type="PANTHER" id="PTHR30480">
    <property type="entry name" value="BETA-HEXOSAMINIDASE-RELATED"/>
    <property type="match status" value="1"/>
</dbReference>
<dbReference type="RefSeq" id="WP_184657816.1">
    <property type="nucleotide sequence ID" value="NZ_CP031518.1"/>
</dbReference>
<feature type="domain" description="Glycoside hydrolase family 3 N-terminal" evidence="6">
    <location>
        <begin position="36"/>
        <end position="365"/>
    </location>
</feature>
<dbReference type="EMBL" id="JACHFQ010000002">
    <property type="protein sequence ID" value="MBB5225491.1"/>
    <property type="molecule type" value="Genomic_DNA"/>
</dbReference>
<evidence type="ECO:0000256" key="2">
    <source>
        <dbReference type="ARBA" id="ARBA00005336"/>
    </source>
</evidence>
<dbReference type="Proteomes" id="UP000518887">
    <property type="component" value="Unassembled WGS sequence"/>
</dbReference>
<comment type="caution">
    <text evidence="7">The sequence shown here is derived from an EMBL/GenBank/DDBJ whole genome shotgun (WGS) entry which is preliminary data.</text>
</comment>
<dbReference type="GO" id="GO:0009254">
    <property type="term" value="P:peptidoglycan turnover"/>
    <property type="evidence" value="ECO:0007669"/>
    <property type="project" value="TreeGrafter"/>
</dbReference>
<dbReference type="GO" id="GO:0005975">
    <property type="term" value="P:carbohydrate metabolic process"/>
    <property type="evidence" value="ECO:0007669"/>
    <property type="project" value="InterPro"/>
</dbReference>
<dbReference type="EC" id="3.2.1.52" evidence="3"/>
<dbReference type="InterPro" id="IPR050226">
    <property type="entry name" value="NagZ_Beta-hexosaminidase"/>
</dbReference>
<dbReference type="InterPro" id="IPR001764">
    <property type="entry name" value="Glyco_hydro_3_N"/>
</dbReference>
<dbReference type="PANTHER" id="PTHR30480:SF13">
    <property type="entry name" value="BETA-HEXOSAMINIDASE"/>
    <property type="match status" value="1"/>
</dbReference>
<evidence type="ECO:0000256" key="3">
    <source>
        <dbReference type="ARBA" id="ARBA00012663"/>
    </source>
</evidence>
<proteinExistence type="inferred from homology"/>
<evidence type="ECO:0000313" key="7">
    <source>
        <dbReference type="EMBL" id="MBB5225491.1"/>
    </source>
</evidence>
<organism evidence="7 8">
    <name type="scientific">Treponema ruminis</name>
    <dbReference type="NCBI Taxonomy" id="744515"/>
    <lineage>
        <taxon>Bacteria</taxon>
        <taxon>Pseudomonadati</taxon>
        <taxon>Spirochaetota</taxon>
        <taxon>Spirochaetia</taxon>
        <taxon>Spirochaetales</taxon>
        <taxon>Treponemataceae</taxon>
        <taxon>Treponema</taxon>
    </lineage>
</organism>